<evidence type="ECO:0000256" key="2">
    <source>
        <dbReference type="ARBA" id="ARBA00023163"/>
    </source>
</evidence>
<accession>A0A1H7A9V0</accession>
<sequence length="227" mass="23764">MTTRAPVTDGPDDGGRPRTGRPPKLSLERIVAAAREIDPEALSITSVAEALGVARNAVTYRVGGREDLLALVVERELAERLAGLEVPADDWKAAIVAASEGMLDALVACGPTALAITRAPRTGFLGPSEQLLAALTSAGFSDAIAGRTLALLSEVVYAAARYTLEAPAGGARPLEGDLSAVSAGAADRFPTFVRVFSEAWSPREQLRFSLDLVIAGLERDREATRSA</sequence>
<dbReference type="OrthoDB" id="3209904at2"/>
<dbReference type="InterPro" id="IPR004111">
    <property type="entry name" value="Repressor_TetR_C"/>
</dbReference>
<dbReference type="InterPro" id="IPR009057">
    <property type="entry name" value="Homeodomain-like_sf"/>
</dbReference>
<feature type="region of interest" description="Disordered" evidence="3">
    <location>
        <begin position="1"/>
        <end position="23"/>
    </location>
</feature>
<dbReference type="SUPFAM" id="SSF46689">
    <property type="entry name" value="Homeodomain-like"/>
    <property type="match status" value="1"/>
</dbReference>
<proteinExistence type="predicted"/>
<dbReference type="AlphaFoldDB" id="A0A1H7A9V0"/>
<dbReference type="STRING" id="1043493.SAMN05421637_2320"/>
<dbReference type="InterPro" id="IPR036271">
    <property type="entry name" value="Tet_transcr_reg_TetR-rel_C_sf"/>
</dbReference>
<keyword evidence="2" id="KW-0804">Transcription</keyword>
<dbReference type="EMBL" id="FNZI01000005">
    <property type="protein sequence ID" value="SEJ58852.1"/>
    <property type="molecule type" value="Genomic_DNA"/>
</dbReference>
<dbReference type="RefSeq" id="WP_052405822.1">
    <property type="nucleotide sequence ID" value="NZ_BBLU01000007.1"/>
</dbReference>
<dbReference type="Gene3D" id="1.10.357.10">
    <property type="entry name" value="Tetracycline Repressor, domain 2"/>
    <property type="match status" value="1"/>
</dbReference>
<dbReference type="Proteomes" id="UP000183315">
    <property type="component" value="Unassembled WGS sequence"/>
</dbReference>
<evidence type="ECO:0000313" key="6">
    <source>
        <dbReference type="Proteomes" id="UP000183315"/>
    </source>
</evidence>
<gene>
    <name evidence="5" type="ORF">SAMN05421637_2320</name>
</gene>
<reference evidence="6" key="1">
    <citation type="submission" date="2016-10" db="EMBL/GenBank/DDBJ databases">
        <authorList>
            <person name="Varghese N."/>
        </authorList>
    </citation>
    <scope>NUCLEOTIDE SEQUENCE [LARGE SCALE GENOMIC DNA]</scope>
    <source>
        <strain evidence="6">DSM 24868</strain>
    </source>
</reference>
<dbReference type="GO" id="GO:0045892">
    <property type="term" value="P:negative regulation of DNA-templated transcription"/>
    <property type="evidence" value="ECO:0007669"/>
    <property type="project" value="InterPro"/>
</dbReference>
<dbReference type="eggNOG" id="COG1309">
    <property type="taxonomic scope" value="Bacteria"/>
</dbReference>
<protein>
    <submittedName>
        <fullName evidence="5">Transcriptional regulator, TetR family</fullName>
    </submittedName>
</protein>
<dbReference type="Pfam" id="PF02909">
    <property type="entry name" value="TetR_C_1"/>
    <property type="match status" value="1"/>
</dbReference>
<evidence type="ECO:0000313" key="5">
    <source>
        <dbReference type="EMBL" id="SEJ58852.1"/>
    </source>
</evidence>
<dbReference type="Gene3D" id="1.10.10.60">
    <property type="entry name" value="Homeodomain-like"/>
    <property type="match status" value="1"/>
</dbReference>
<evidence type="ECO:0000259" key="4">
    <source>
        <dbReference type="Pfam" id="PF02909"/>
    </source>
</evidence>
<dbReference type="SUPFAM" id="SSF48498">
    <property type="entry name" value="Tetracyclin repressor-like, C-terminal domain"/>
    <property type="match status" value="1"/>
</dbReference>
<keyword evidence="1" id="KW-0805">Transcription regulation</keyword>
<feature type="domain" description="Tetracycline repressor TetR C-terminal" evidence="4">
    <location>
        <begin position="87"/>
        <end position="219"/>
    </location>
</feature>
<evidence type="ECO:0000256" key="3">
    <source>
        <dbReference type="SAM" id="MobiDB-lite"/>
    </source>
</evidence>
<organism evidence="5 6">
    <name type="scientific">Demequina mangrovi</name>
    <dbReference type="NCBI Taxonomy" id="1043493"/>
    <lineage>
        <taxon>Bacteria</taxon>
        <taxon>Bacillati</taxon>
        <taxon>Actinomycetota</taxon>
        <taxon>Actinomycetes</taxon>
        <taxon>Micrococcales</taxon>
        <taxon>Demequinaceae</taxon>
        <taxon>Demequina</taxon>
    </lineage>
</organism>
<keyword evidence="6" id="KW-1185">Reference proteome</keyword>
<evidence type="ECO:0000256" key="1">
    <source>
        <dbReference type="ARBA" id="ARBA00023015"/>
    </source>
</evidence>
<name>A0A1H7A9V0_9MICO</name>